<dbReference type="RefSeq" id="WP_100543189.1">
    <property type="nucleotide sequence ID" value="NZ_CP158849.1"/>
</dbReference>
<protein>
    <submittedName>
        <fullName evidence="1">Uncharacterized protein</fullName>
    </submittedName>
</protein>
<dbReference type="Proteomes" id="UP000232101">
    <property type="component" value="Unassembled WGS sequence"/>
</dbReference>
<reference evidence="1 2" key="1">
    <citation type="submission" date="2017-11" db="EMBL/GenBank/DDBJ databases">
        <title>Bacterial isolate from king chilli rhizosphere.</title>
        <authorList>
            <person name="Takhelmayum P."/>
            <person name="Sarangthem I."/>
        </authorList>
    </citation>
    <scope>NUCLEOTIDE SEQUENCE [LARGE SCALE GENOMIC DNA]</scope>
    <source>
        <strain evidence="2">t26</strain>
    </source>
</reference>
<dbReference type="EMBL" id="PHQY01000594">
    <property type="protein sequence ID" value="PJO43596.1"/>
    <property type="molecule type" value="Genomic_DNA"/>
</dbReference>
<comment type="caution">
    <text evidence="1">The sequence shown here is derived from an EMBL/GenBank/DDBJ whole genome shotgun (WGS) entry which is preliminary data.</text>
</comment>
<accession>A0A2M9Q687</accession>
<name>A0A2M9Q687_9BACI</name>
<organism evidence="1 2">
    <name type="scientific">Lysinibacillus xylanilyticus</name>
    <dbReference type="NCBI Taxonomy" id="582475"/>
    <lineage>
        <taxon>Bacteria</taxon>
        <taxon>Bacillati</taxon>
        <taxon>Bacillota</taxon>
        <taxon>Bacilli</taxon>
        <taxon>Bacillales</taxon>
        <taxon>Bacillaceae</taxon>
        <taxon>Lysinibacillus</taxon>
    </lineage>
</organism>
<evidence type="ECO:0000313" key="2">
    <source>
        <dbReference type="Proteomes" id="UP000232101"/>
    </source>
</evidence>
<dbReference type="AlphaFoldDB" id="A0A2M9Q687"/>
<sequence length="62" mass="6935">MDAAKKWLSIPKDIREMLVKNVFCGNCGVTTIVKYTIQEGEYAPVLKGKCKTCSRDVARVID</sequence>
<evidence type="ECO:0000313" key="1">
    <source>
        <dbReference type="EMBL" id="PJO43596.1"/>
    </source>
</evidence>
<proteinExistence type="predicted"/>
<gene>
    <name evidence="1" type="ORF">CWD94_11460</name>
</gene>